<dbReference type="Proteomes" id="UP000028702">
    <property type="component" value="Unassembled WGS sequence"/>
</dbReference>
<keyword evidence="2" id="KW-1185">Reference proteome</keyword>
<dbReference type="RefSeq" id="WP_045449746.1">
    <property type="nucleotide sequence ID" value="NZ_BBIO01000029.1"/>
</dbReference>
<gene>
    <name evidence="1" type="ORF">M2A_3278</name>
</gene>
<name>A0A081BFG1_9HYPH</name>
<reference evidence="1 2" key="1">
    <citation type="submission" date="2014-07" db="EMBL/GenBank/DDBJ databases">
        <title>Tepidicaulis marinum gen. nov., sp. nov., a novel marine bacterium denitrifying nitrate to nitrous oxide strictly under microaerobic conditions.</title>
        <authorList>
            <person name="Takeuchi M."/>
            <person name="Yamagishi T."/>
            <person name="Kamagata Y."/>
            <person name="Oshima K."/>
            <person name="Hattori M."/>
            <person name="Katayama T."/>
            <person name="Hanada S."/>
            <person name="Tamaki H."/>
            <person name="Marumo K."/>
            <person name="Maeda H."/>
            <person name="Nedachi M."/>
            <person name="Iwasaki W."/>
            <person name="Suwa Y."/>
            <person name="Sakata S."/>
        </authorList>
    </citation>
    <scope>NUCLEOTIDE SEQUENCE [LARGE SCALE GENOMIC DNA]</scope>
    <source>
        <strain evidence="1 2">MA2</strain>
    </source>
</reference>
<protein>
    <submittedName>
        <fullName evidence="1">Conserved protein</fullName>
    </submittedName>
</protein>
<evidence type="ECO:0000313" key="2">
    <source>
        <dbReference type="Proteomes" id="UP000028702"/>
    </source>
</evidence>
<accession>A0A081BFG1</accession>
<sequence>MGKSPEKQAILLSSFAAINDPHVRSGFLVLLDLLKAVDDPVVIDTLVTAFQEHVQRWEQEKLSGGAATEEICPAHRWN</sequence>
<comment type="caution">
    <text evidence="1">The sequence shown here is derived from an EMBL/GenBank/DDBJ whole genome shotgun (WGS) entry which is preliminary data.</text>
</comment>
<proteinExistence type="predicted"/>
<evidence type="ECO:0000313" key="1">
    <source>
        <dbReference type="EMBL" id="GAK46779.1"/>
    </source>
</evidence>
<organism evidence="1 2">
    <name type="scientific">Tepidicaulis marinus</name>
    <dbReference type="NCBI Taxonomy" id="1333998"/>
    <lineage>
        <taxon>Bacteria</taxon>
        <taxon>Pseudomonadati</taxon>
        <taxon>Pseudomonadota</taxon>
        <taxon>Alphaproteobacteria</taxon>
        <taxon>Hyphomicrobiales</taxon>
        <taxon>Parvibaculaceae</taxon>
        <taxon>Tepidicaulis</taxon>
    </lineage>
</organism>
<dbReference type="EMBL" id="BBIO01000029">
    <property type="protein sequence ID" value="GAK46779.1"/>
    <property type="molecule type" value="Genomic_DNA"/>
</dbReference>
<dbReference type="STRING" id="1333998.M2A_3278"/>
<dbReference type="AlphaFoldDB" id="A0A081BFG1"/>